<evidence type="ECO:0000313" key="9">
    <source>
        <dbReference type="EnsemblMetazoa" id="AFAF006021-PA"/>
    </source>
</evidence>
<evidence type="ECO:0000256" key="2">
    <source>
        <dbReference type="ARBA" id="ARBA00022475"/>
    </source>
</evidence>
<dbReference type="Proteomes" id="UP000075886">
    <property type="component" value="Unassembled WGS sequence"/>
</dbReference>
<evidence type="ECO:0008006" key="11">
    <source>
        <dbReference type="Google" id="ProtNLM"/>
    </source>
</evidence>
<feature type="transmembrane region" description="Helical" evidence="8">
    <location>
        <begin position="190"/>
        <end position="212"/>
    </location>
</feature>
<dbReference type="EMBL" id="AXCN02000560">
    <property type="status" value="NOT_ANNOTATED_CDS"/>
    <property type="molecule type" value="Genomic_DNA"/>
</dbReference>
<evidence type="ECO:0000256" key="6">
    <source>
        <dbReference type="ARBA" id="ARBA00023170"/>
    </source>
</evidence>
<dbReference type="STRING" id="69004.A0A182QA11"/>
<reference evidence="10" key="1">
    <citation type="submission" date="2014-01" db="EMBL/GenBank/DDBJ databases">
        <title>The Genome Sequence of Anopheles farauti FAR1 (V2).</title>
        <authorList>
            <consortium name="The Broad Institute Genomics Platform"/>
            <person name="Neafsey D.E."/>
            <person name="Besansky N."/>
            <person name="Howell P."/>
            <person name="Walton C."/>
            <person name="Young S.K."/>
            <person name="Zeng Q."/>
            <person name="Gargeya S."/>
            <person name="Fitzgerald M."/>
            <person name="Haas B."/>
            <person name="Abouelleil A."/>
            <person name="Allen A.W."/>
            <person name="Alvarado L."/>
            <person name="Arachchi H.M."/>
            <person name="Berlin A.M."/>
            <person name="Chapman S.B."/>
            <person name="Gainer-Dewar J."/>
            <person name="Goldberg J."/>
            <person name="Griggs A."/>
            <person name="Gujja S."/>
            <person name="Hansen M."/>
            <person name="Howarth C."/>
            <person name="Imamovic A."/>
            <person name="Ireland A."/>
            <person name="Larimer J."/>
            <person name="McCowan C."/>
            <person name="Murphy C."/>
            <person name="Pearson M."/>
            <person name="Poon T.W."/>
            <person name="Priest M."/>
            <person name="Roberts A."/>
            <person name="Saif S."/>
            <person name="Shea T."/>
            <person name="Sisk P."/>
            <person name="Sykes S."/>
            <person name="Wortman J."/>
            <person name="Nusbaum C."/>
            <person name="Birren B."/>
        </authorList>
    </citation>
    <scope>NUCLEOTIDE SEQUENCE [LARGE SCALE GENOMIC DNA]</scope>
    <source>
        <strain evidence="10">FAR1</strain>
    </source>
</reference>
<organism evidence="9 10">
    <name type="scientific">Anopheles farauti</name>
    <dbReference type="NCBI Taxonomy" id="69004"/>
    <lineage>
        <taxon>Eukaryota</taxon>
        <taxon>Metazoa</taxon>
        <taxon>Ecdysozoa</taxon>
        <taxon>Arthropoda</taxon>
        <taxon>Hexapoda</taxon>
        <taxon>Insecta</taxon>
        <taxon>Pterygota</taxon>
        <taxon>Neoptera</taxon>
        <taxon>Endopterygota</taxon>
        <taxon>Diptera</taxon>
        <taxon>Nematocera</taxon>
        <taxon>Culicoidea</taxon>
        <taxon>Culicidae</taxon>
        <taxon>Anophelinae</taxon>
        <taxon>Anopheles</taxon>
    </lineage>
</organism>
<reference evidence="9" key="2">
    <citation type="submission" date="2020-05" db="UniProtKB">
        <authorList>
            <consortium name="EnsemblMetazoa"/>
        </authorList>
    </citation>
    <scope>IDENTIFICATION</scope>
    <source>
        <strain evidence="9">FAR1</strain>
    </source>
</reference>
<dbReference type="PANTHER" id="PTHR42643:SF39">
    <property type="entry name" value="IONOTROPIC RECEPTOR 56A-RELATED"/>
    <property type="match status" value="1"/>
</dbReference>
<dbReference type="InterPro" id="IPR052192">
    <property type="entry name" value="Insect_Ionotropic_Sensory_Rcpt"/>
</dbReference>
<comment type="subcellular location">
    <subcellularLocation>
        <location evidence="1">Cell membrane</location>
        <topology evidence="1">Multi-pass membrane protein</topology>
    </subcellularLocation>
</comment>
<sequence length="418" mass="49208">MLNRHPCYKKSAIFIILMGGASFERKEIATEYLELYSILNYILVPVASMNRSTRVFTLYTWNQYTKEELYFRSTDRPVQRFFPDKLRNLNGYRFMVFANPFYPYIVYDHDEKAHGVLVYLVTTFILQPRNGTAYYSFNDKERLAMDADFVTPEERSSYANILYFHEMTGICLICPVRTVRDFLGHLLKPFSLGIWFILGGLFVFCRMLQILFPNLYRYDLIGLTFFGGGGIEYEQPFAFRIVTLTLAVLVFFLSEAYNTKIISLMSLAKFYEQPRTLKEIADSDYRILATRMGAKLFPDLSNNFLSQRETVREERRLGESVLSHYCTIMLLENAWVTMKMRTLDDDTPLYIVDELLIYDKSTMQLARHSPFFELFERLFIVLRESGIWNYLINRLNELAGRNPKELSNFQECWDEGIV</sequence>
<keyword evidence="5 8" id="KW-0472">Membrane</keyword>
<evidence type="ECO:0000256" key="8">
    <source>
        <dbReference type="SAM" id="Phobius"/>
    </source>
</evidence>
<evidence type="ECO:0000256" key="5">
    <source>
        <dbReference type="ARBA" id="ARBA00023136"/>
    </source>
</evidence>
<keyword evidence="10" id="KW-1185">Reference proteome</keyword>
<evidence type="ECO:0000256" key="3">
    <source>
        <dbReference type="ARBA" id="ARBA00022692"/>
    </source>
</evidence>
<evidence type="ECO:0000256" key="4">
    <source>
        <dbReference type="ARBA" id="ARBA00022989"/>
    </source>
</evidence>
<feature type="transmembrane region" description="Helical" evidence="8">
    <location>
        <begin position="237"/>
        <end position="257"/>
    </location>
</feature>
<dbReference type="AlphaFoldDB" id="A0A182QA11"/>
<dbReference type="VEuPathDB" id="VectorBase:AFAF006021"/>
<keyword evidence="4 8" id="KW-1133">Transmembrane helix</keyword>
<evidence type="ECO:0000256" key="7">
    <source>
        <dbReference type="ARBA" id="ARBA00023180"/>
    </source>
</evidence>
<keyword evidence="6" id="KW-0675">Receptor</keyword>
<protein>
    <recommendedName>
        <fullName evidence="11">Ionotropic glutamate receptor C-terminal domain-containing protein</fullName>
    </recommendedName>
</protein>
<dbReference type="PANTHER" id="PTHR42643">
    <property type="entry name" value="IONOTROPIC RECEPTOR 20A-RELATED"/>
    <property type="match status" value="1"/>
</dbReference>
<evidence type="ECO:0000256" key="1">
    <source>
        <dbReference type="ARBA" id="ARBA00004651"/>
    </source>
</evidence>
<keyword evidence="2" id="KW-1003">Cell membrane</keyword>
<accession>A0A182QA11</accession>
<proteinExistence type="predicted"/>
<name>A0A182QA11_9DIPT</name>
<dbReference type="EnsemblMetazoa" id="AFAF006021-RA">
    <property type="protein sequence ID" value="AFAF006021-PA"/>
    <property type="gene ID" value="AFAF006021"/>
</dbReference>
<dbReference type="GO" id="GO:0005886">
    <property type="term" value="C:plasma membrane"/>
    <property type="evidence" value="ECO:0007669"/>
    <property type="project" value="UniProtKB-SubCell"/>
</dbReference>
<evidence type="ECO:0000313" key="10">
    <source>
        <dbReference type="Proteomes" id="UP000075886"/>
    </source>
</evidence>
<keyword evidence="3 8" id="KW-0812">Transmembrane</keyword>
<keyword evidence="7" id="KW-0325">Glycoprotein</keyword>